<gene>
    <name evidence="2" type="ORF">HK099_003190</name>
</gene>
<proteinExistence type="predicted"/>
<sequence>MLDLKFYLDDVDVKIDQACDEVQTIISQHLSDFIDKIEIVADDLEWPGIFYALQYAKDVRTLVYSHAEKLVEHCQQIALNISLTTVAEVEKLSINCCEEDLKPEKEALNLILDEQNKEKNLFLLPEFNEFLDNSDKIGIVKEFGPATIIFTTGLLGFKGVFKNFFSSVGLNAPKTLFAGLAIAGTGMFLFALSDIRRVLLKKVVQKIRIHLNDLNYTSFNSEKILKVTRRSLTSCLYDFNTKFDRALKINQFNLAKREEKKNLVKSREIFFKNLENSSINLDN</sequence>
<organism evidence="2 3">
    <name type="scientific">Clydaea vesicula</name>
    <dbReference type="NCBI Taxonomy" id="447962"/>
    <lineage>
        <taxon>Eukaryota</taxon>
        <taxon>Fungi</taxon>
        <taxon>Fungi incertae sedis</taxon>
        <taxon>Chytridiomycota</taxon>
        <taxon>Chytridiomycota incertae sedis</taxon>
        <taxon>Chytridiomycetes</taxon>
        <taxon>Lobulomycetales</taxon>
        <taxon>Lobulomycetaceae</taxon>
        <taxon>Clydaea</taxon>
    </lineage>
</organism>
<evidence type="ECO:0000256" key="1">
    <source>
        <dbReference type="SAM" id="Phobius"/>
    </source>
</evidence>
<name>A0AAD5XWC0_9FUNG</name>
<dbReference type="EMBL" id="JADGJW010002122">
    <property type="protein sequence ID" value="KAJ3199404.1"/>
    <property type="molecule type" value="Genomic_DNA"/>
</dbReference>
<evidence type="ECO:0000313" key="3">
    <source>
        <dbReference type="Proteomes" id="UP001211065"/>
    </source>
</evidence>
<keyword evidence="3" id="KW-1185">Reference proteome</keyword>
<dbReference type="AlphaFoldDB" id="A0AAD5XWC0"/>
<dbReference type="Proteomes" id="UP001211065">
    <property type="component" value="Unassembled WGS sequence"/>
</dbReference>
<reference evidence="2" key="1">
    <citation type="submission" date="2020-05" db="EMBL/GenBank/DDBJ databases">
        <title>Phylogenomic resolution of chytrid fungi.</title>
        <authorList>
            <person name="Stajich J.E."/>
            <person name="Amses K."/>
            <person name="Simmons R."/>
            <person name="Seto K."/>
            <person name="Myers J."/>
            <person name="Bonds A."/>
            <person name="Quandt C.A."/>
            <person name="Barry K."/>
            <person name="Liu P."/>
            <person name="Grigoriev I."/>
            <person name="Longcore J.E."/>
            <person name="James T.Y."/>
        </authorList>
    </citation>
    <scope>NUCLEOTIDE SEQUENCE</scope>
    <source>
        <strain evidence="2">JEL0476</strain>
    </source>
</reference>
<keyword evidence="1" id="KW-0812">Transmembrane</keyword>
<keyword evidence="1" id="KW-0472">Membrane</keyword>
<evidence type="ECO:0000313" key="2">
    <source>
        <dbReference type="EMBL" id="KAJ3199404.1"/>
    </source>
</evidence>
<accession>A0AAD5XWC0</accession>
<comment type="caution">
    <text evidence="2">The sequence shown here is derived from an EMBL/GenBank/DDBJ whole genome shotgun (WGS) entry which is preliminary data.</text>
</comment>
<protein>
    <submittedName>
        <fullName evidence="2">Uncharacterized protein</fullName>
    </submittedName>
</protein>
<feature type="transmembrane region" description="Helical" evidence="1">
    <location>
        <begin position="175"/>
        <end position="192"/>
    </location>
</feature>
<feature type="non-terminal residue" evidence="2">
    <location>
        <position position="1"/>
    </location>
</feature>
<keyword evidence="1" id="KW-1133">Transmembrane helix</keyword>